<accession>A0A1G9P610</accession>
<dbReference type="SUPFAM" id="SSF51905">
    <property type="entry name" value="FAD/NAD(P)-binding domain"/>
    <property type="match status" value="2"/>
</dbReference>
<dbReference type="Pfam" id="PF07992">
    <property type="entry name" value="Pyr_redox_2"/>
    <property type="match status" value="1"/>
</dbReference>
<dbReference type="EMBL" id="FNHL01000001">
    <property type="protein sequence ID" value="SDL94170.1"/>
    <property type="molecule type" value="Genomic_DNA"/>
</dbReference>
<reference evidence="3" key="1">
    <citation type="submission" date="2016-10" db="EMBL/GenBank/DDBJ databases">
        <authorList>
            <person name="Varghese N."/>
            <person name="Submissions S."/>
        </authorList>
    </citation>
    <scope>NUCLEOTIDE SEQUENCE [LARGE SCALE GENOMIC DNA]</scope>
    <source>
        <strain evidence="3">CGMCC 1.10119</strain>
    </source>
</reference>
<gene>
    <name evidence="2" type="ORF">SAMN04487949_0252</name>
</gene>
<dbReference type="Proteomes" id="UP000199451">
    <property type="component" value="Unassembled WGS sequence"/>
</dbReference>
<dbReference type="InterPro" id="IPR023753">
    <property type="entry name" value="FAD/NAD-binding_dom"/>
</dbReference>
<dbReference type="InterPro" id="IPR036188">
    <property type="entry name" value="FAD/NAD-bd_sf"/>
</dbReference>
<dbReference type="PRINTS" id="PR00368">
    <property type="entry name" value="FADPNR"/>
</dbReference>
<dbReference type="GO" id="GO:0016491">
    <property type="term" value="F:oxidoreductase activity"/>
    <property type="evidence" value="ECO:0007669"/>
    <property type="project" value="InterPro"/>
</dbReference>
<sequence>MTEDILVVGGGTGGLVVANRLAEELHAELDAGDVRVTVVTDDPNHVYKPTFLYVPFGKKTVADAKRPVTDLLDSRVDLRLDRVVGVDTEHKTVQVEDGDDVIGYDHLVLAMGAQLVPDEVPGLKEGGHHFYGPEGAEKLRDELATFTEGHLVLSVIGVPHMCPAAPLEFVFMVDDWLRERGRREDVQLTYTYPIMRAHGLESIAEWATPLLAERDIALETFFNPEEIDPEAKVIRTMEGEEMEYDLLVAIPPHTGNELVKAAGLGDDGWVAVDKHTLEATHATDVYAIGDIAEVPTSKAGSVAHYEAGVVADRIASRVRGQTPTATFDGKTVCFIETGMDEATFVEFAYGRQPTVRAPSKLVHWSKLGYNEAYWLTARGVL</sequence>
<name>A0A1G9P610_9EURY</name>
<organism evidence="2 3">
    <name type="scientific">Halogranum gelatinilyticum</name>
    <dbReference type="NCBI Taxonomy" id="660521"/>
    <lineage>
        <taxon>Archaea</taxon>
        <taxon>Methanobacteriati</taxon>
        <taxon>Methanobacteriota</taxon>
        <taxon>Stenosarchaea group</taxon>
        <taxon>Halobacteria</taxon>
        <taxon>Halobacteriales</taxon>
        <taxon>Haloferacaceae</taxon>
    </lineage>
</organism>
<dbReference type="OrthoDB" id="38899at2157"/>
<protein>
    <submittedName>
        <fullName evidence="2">Sulfide:quinone oxidoreductase</fullName>
    </submittedName>
</protein>
<dbReference type="RefSeq" id="WP_089693286.1">
    <property type="nucleotide sequence ID" value="NZ_FNHL01000001.1"/>
</dbReference>
<dbReference type="AlphaFoldDB" id="A0A1G9P610"/>
<dbReference type="InterPro" id="IPR052541">
    <property type="entry name" value="SQRD"/>
</dbReference>
<proteinExistence type="predicted"/>
<feature type="domain" description="FAD/NAD(P)-binding" evidence="1">
    <location>
        <begin position="4"/>
        <end position="296"/>
    </location>
</feature>
<dbReference type="PANTHER" id="PTHR43755">
    <property type="match status" value="1"/>
</dbReference>
<evidence type="ECO:0000259" key="1">
    <source>
        <dbReference type="Pfam" id="PF07992"/>
    </source>
</evidence>
<evidence type="ECO:0000313" key="2">
    <source>
        <dbReference type="EMBL" id="SDL94170.1"/>
    </source>
</evidence>
<dbReference type="STRING" id="660521.SAMN04487949_0252"/>
<dbReference type="Gene3D" id="3.50.50.60">
    <property type="entry name" value="FAD/NAD(P)-binding domain"/>
    <property type="match status" value="2"/>
</dbReference>
<dbReference type="PRINTS" id="PR00411">
    <property type="entry name" value="PNDRDTASEI"/>
</dbReference>
<dbReference type="PANTHER" id="PTHR43755:SF1">
    <property type="entry name" value="FAD-DEPENDENT PYRIDINE NUCLEOTIDE-DISULPHIDE OXIDOREDUCTASE"/>
    <property type="match status" value="1"/>
</dbReference>
<keyword evidence="3" id="KW-1185">Reference proteome</keyword>
<evidence type="ECO:0000313" key="3">
    <source>
        <dbReference type="Proteomes" id="UP000199451"/>
    </source>
</evidence>